<reference evidence="5" key="1">
    <citation type="submission" date="2023-07" db="EMBL/GenBank/DDBJ databases">
        <authorList>
            <person name="de Witt J."/>
        </authorList>
    </citation>
    <scope>NUCLEOTIDE SEQUENCE [LARGE SCALE GENOMIC DNA]</scope>
    <source>
        <strain evidence="5">FZJ</strain>
    </source>
</reference>
<evidence type="ECO:0000259" key="3">
    <source>
        <dbReference type="Pfam" id="PF02470"/>
    </source>
</evidence>
<keyword evidence="2" id="KW-0472">Membrane</keyword>
<dbReference type="Pfam" id="PF02470">
    <property type="entry name" value="MlaD"/>
    <property type="match status" value="1"/>
</dbReference>
<sequence>METRAHHVIIGLFTLLAGAGAVLFAVWISNANTSSDYRYYTVVFREAVTGLSRGSAVQYRGIPIGDITELGLDPEDPSQVLAGIRISGTAPITRDTKARLTFTGITGNTVIELVPGDPNSPLLDDDGTQAPRIPATPSPISSLLANGEDLMTNINQLVSNARNMLSDENAERIARTLESIEVAAGSLSSQGDDVKALVNELTAASREATELITNVNTLVNEQGTRTLNNVEQTLESIASTSETLEQLLVDNSDAFSSGMQGLGQLEPAISELRGSLTALRSITRRLEDNPARFLLGRDTFEEYEP</sequence>
<feature type="coiled-coil region" evidence="1">
    <location>
        <begin position="194"/>
        <end position="247"/>
    </location>
</feature>
<protein>
    <submittedName>
        <fullName evidence="4">MlaD family protein</fullName>
    </submittedName>
</protein>
<dbReference type="PANTHER" id="PTHR36698">
    <property type="entry name" value="BLL5892 PROTEIN"/>
    <property type="match status" value="1"/>
</dbReference>
<name>A0ABU5BTJ3_9GAMM</name>
<comment type="caution">
    <text evidence="4">The sequence shown here is derived from an EMBL/GenBank/DDBJ whole genome shotgun (WGS) entry which is preliminary data.</text>
</comment>
<evidence type="ECO:0000256" key="1">
    <source>
        <dbReference type="SAM" id="Coils"/>
    </source>
</evidence>
<proteinExistence type="predicted"/>
<dbReference type="PANTHER" id="PTHR36698:SF2">
    <property type="entry name" value="MCE_MLAD DOMAIN-CONTAINING PROTEIN"/>
    <property type="match status" value="1"/>
</dbReference>
<evidence type="ECO:0000256" key="2">
    <source>
        <dbReference type="SAM" id="Phobius"/>
    </source>
</evidence>
<feature type="transmembrane region" description="Helical" evidence="2">
    <location>
        <begin position="7"/>
        <end position="28"/>
    </location>
</feature>
<dbReference type="RefSeq" id="WP_320330367.1">
    <property type="nucleotide sequence ID" value="NZ_JAVRDO010000002.1"/>
</dbReference>
<organism evidence="4 5">
    <name type="scientific">Halopseudomonas formosensis</name>
    <dbReference type="NCBI Taxonomy" id="1002526"/>
    <lineage>
        <taxon>Bacteria</taxon>
        <taxon>Pseudomonadati</taxon>
        <taxon>Pseudomonadota</taxon>
        <taxon>Gammaproteobacteria</taxon>
        <taxon>Pseudomonadales</taxon>
        <taxon>Pseudomonadaceae</taxon>
        <taxon>Halopseudomonas</taxon>
    </lineage>
</organism>
<evidence type="ECO:0000313" key="5">
    <source>
        <dbReference type="Proteomes" id="UP001281217"/>
    </source>
</evidence>
<gene>
    <name evidence="4" type="ORF">RED13_000457</name>
</gene>
<keyword evidence="5" id="KW-1185">Reference proteome</keyword>
<keyword evidence="2" id="KW-0812">Transmembrane</keyword>
<keyword evidence="1" id="KW-0175">Coiled coil</keyword>
<evidence type="ECO:0000313" key="4">
    <source>
        <dbReference type="EMBL" id="MDX9686077.1"/>
    </source>
</evidence>
<accession>A0ABU5BTJ3</accession>
<dbReference type="EMBL" id="JAVRDO010000002">
    <property type="protein sequence ID" value="MDX9686077.1"/>
    <property type="molecule type" value="Genomic_DNA"/>
</dbReference>
<keyword evidence="2" id="KW-1133">Transmembrane helix</keyword>
<feature type="domain" description="Mce/MlaD" evidence="3">
    <location>
        <begin position="38"/>
        <end position="116"/>
    </location>
</feature>
<dbReference type="InterPro" id="IPR003399">
    <property type="entry name" value="Mce/MlaD"/>
</dbReference>
<dbReference type="Proteomes" id="UP001281217">
    <property type="component" value="Unassembled WGS sequence"/>
</dbReference>